<feature type="domain" description="RING-type" evidence="5">
    <location>
        <begin position="465"/>
        <end position="504"/>
    </location>
</feature>
<keyword evidence="4" id="KW-0862">Zinc</keyword>
<evidence type="ECO:0000313" key="7">
    <source>
        <dbReference type="Proteomes" id="UP001470230"/>
    </source>
</evidence>
<accession>A0ABR2KPW5</accession>
<keyword evidence="4" id="KW-0479">Metal-binding</keyword>
<dbReference type="Pfam" id="PF13229">
    <property type="entry name" value="Beta_helix"/>
    <property type="match status" value="2"/>
</dbReference>
<gene>
    <name evidence="6" type="ORF">M9Y10_030097</name>
</gene>
<dbReference type="NCBIfam" id="TIGR03804">
    <property type="entry name" value="para_beta_helix"/>
    <property type="match status" value="2"/>
</dbReference>
<proteinExistence type="predicted"/>
<evidence type="ECO:0000259" key="5">
    <source>
        <dbReference type="PROSITE" id="PS50089"/>
    </source>
</evidence>
<dbReference type="InterPro" id="IPR001841">
    <property type="entry name" value="Znf_RING"/>
</dbReference>
<dbReference type="InterPro" id="IPR011050">
    <property type="entry name" value="Pectin_lyase_fold/virulence"/>
</dbReference>
<organism evidence="6 7">
    <name type="scientific">Tritrichomonas musculus</name>
    <dbReference type="NCBI Taxonomy" id="1915356"/>
    <lineage>
        <taxon>Eukaryota</taxon>
        <taxon>Metamonada</taxon>
        <taxon>Parabasalia</taxon>
        <taxon>Tritrichomonadida</taxon>
        <taxon>Tritrichomonadidae</taxon>
        <taxon>Tritrichomonas</taxon>
    </lineage>
</organism>
<dbReference type="Gene3D" id="2.160.20.10">
    <property type="entry name" value="Single-stranded right-handed beta-helix, Pectin lyase-like"/>
    <property type="match status" value="1"/>
</dbReference>
<keyword evidence="2" id="KW-0677">Repeat</keyword>
<evidence type="ECO:0000256" key="4">
    <source>
        <dbReference type="PROSITE-ProRule" id="PRU00175"/>
    </source>
</evidence>
<comment type="pathway">
    <text evidence="1">Protein modification; protein ubiquitination.</text>
</comment>
<reference evidence="6 7" key="1">
    <citation type="submission" date="2024-04" db="EMBL/GenBank/DDBJ databases">
        <title>Tritrichomonas musculus Genome.</title>
        <authorList>
            <person name="Alves-Ferreira E."/>
            <person name="Grigg M."/>
            <person name="Lorenzi H."/>
            <person name="Galac M."/>
        </authorList>
    </citation>
    <scope>NUCLEOTIDE SEQUENCE [LARGE SCALE GENOMIC DNA]</scope>
    <source>
        <strain evidence="6 7">EAF2021</strain>
    </source>
</reference>
<sequence>MPVDFLSLLDETNSIKNEETGEIILISEKFQTEGDFELKTPCKISSKCNTVIISDHFEIASHSVSIDNIAFETSIHVVDSDNFQITNCTCKKGKLLDGALYFYNCKSVYISHVTITETDNIPGIYITSNCTVSADNLNIYGLSETLLVCNTCSNLYIKDSVLHHTKANAIYISGKSYIEIRNCSLYDTEYPAIFISQSTCRIEDNDIKNVQQNGISLNTAKSFVVCRNKITDVNGSAIAVLDDSSGIANRNIISKVGGNGIYVCQNSTVKAYKNIINDNRFPGIAILMKSNAKLYKNKISQIVYSGICVRGARDVKILNSDISNVQECGISISDTKKCVVKNNNISNCKISSVEVYNKSKAYIENNNIKNIGECAFLVFTSAYMKAENNTVKDVGNAMVKLIYKGGGDFINNRIENCPNQMNGKTSSLYLLSGNGNFNNITNDSTRLTDSIIFEEPYVENDSTLCLKCHKKPRDCYLLDCSHKVYCTECAELAKKNNELCPLCRFPIEKVTPGFTTSNDSMCVICFEKPADCIVVPCGHMGFCEHCLNHWYRTNKKCPVCRAEPSCYKKIISDI</sequence>
<dbReference type="InterPro" id="IPR006626">
    <property type="entry name" value="PbH1"/>
</dbReference>
<evidence type="ECO:0000256" key="1">
    <source>
        <dbReference type="ARBA" id="ARBA00004906"/>
    </source>
</evidence>
<dbReference type="PANTHER" id="PTHR22990">
    <property type="entry name" value="F-BOX ONLY PROTEIN"/>
    <property type="match status" value="1"/>
</dbReference>
<keyword evidence="4" id="KW-0863">Zinc-finger</keyword>
<dbReference type="SMART" id="SM00710">
    <property type="entry name" value="PbH1"/>
    <property type="match status" value="11"/>
</dbReference>
<dbReference type="Pfam" id="PF13920">
    <property type="entry name" value="zf-C3HC4_3"/>
    <property type="match status" value="2"/>
</dbReference>
<keyword evidence="3" id="KW-0833">Ubl conjugation pathway</keyword>
<dbReference type="Proteomes" id="UP001470230">
    <property type="component" value="Unassembled WGS sequence"/>
</dbReference>
<protein>
    <recommendedName>
        <fullName evidence="5">RING-type domain-containing protein</fullName>
    </recommendedName>
</protein>
<dbReference type="InterPro" id="IPR039448">
    <property type="entry name" value="Beta_helix"/>
</dbReference>
<dbReference type="EMBL" id="JAPFFF010000004">
    <property type="protein sequence ID" value="KAK8892846.1"/>
    <property type="molecule type" value="Genomic_DNA"/>
</dbReference>
<evidence type="ECO:0000256" key="2">
    <source>
        <dbReference type="ARBA" id="ARBA00022737"/>
    </source>
</evidence>
<dbReference type="PANTHER" id="PTHR22990:SF15">
    <property type="entry name" value="F-BOX ONLY PROTEIN 10"/>
    <property type="match status" value="1"/>
</dbReference>
<dbReference type="SMART" id="SM00184">
    <property type="entry name" value="RING"/>
    <property type="match status" value="2"/>
</dbReference>
<dbReference type="Gene3D" id="3.30.40.10">
    <property type="entry name" value="Zinc/RING finger domain, C3HC4 (zinc finger)"/>
    <property type="match status" value="2"/>
</dbReference>
<evidence type="ECO:0000313" key="6">
    <source>
        <dbReference type="EMBL" id="KAK8892846.1"/>
    </source>
</evidence>
<dbReference type="InterPro" id="IPR012334">
    <property type="entry name" value="Pectin_lyas_fold"/>
</dbReference>
<keyword evidence="7" id="KW-1185">Reference proteome</keyword>
<name>A0ABR2KPW5_9EUKA</name>
<dbReference type="SUPFAM" id="SSF51126">
    <property type="entry name" value="Pectin lyase-like"/>
    <property type="match status" value="2"/>
</dbReference>
<dbReference type="InterPro" id="IPR022441">
    <property type="entry name" value="Para_beta_helix_rpt-2"/>
</dbReference>
<dbReference type="InterPro" id="IPR051550">
    <property type="entry name" value="SCF-Subunits/Alg-Epimerases"/>
</dbReference>
<feature type="domain" description="RING-type" evidence="5">
    <location>
        <begin position="522"/>
        <end position="561"/>
    </location>
</feature>
<comment type="caution">
    <text evidence="6">The sequence shown here is derived from an EMBL/GenBank/DDBJ whole genome shotgun (WGS) entry which is preliminary data.</text>
</comment>
<dbReference type="PROSITE" id="PS50089">
    <property type="entry name" value="ZF_RING_2"/>
    <property type="match status" value="2"/>
</dbReference>
<evidence type="ECO:0000256" key="3">
    <source>
        <dbReference type="ARBA" id="ARBA00022786"/>
    </source>
</evidence>
<dbReference type="SUPFAM" id="SSF57850">
    <property type="entry name" value="RING/U-box"/>
    <property type="match status" value="2"/>
</dbReference>
<dbReference type="InterPro" id="IPR013083">
    <property type="entry name" value="Znf_RING/FYVE/PHD"/>
</dbReference>